<evidence type="ECO:0000313" key="1">
    <source>
        <dbReference type="EMBL" id="QDW67551.1"/>
    </source>
</evidence>
<reference evidence="1 2" key="1">
    <citation type="submission" date="2019-07" db="EMBL/GenBank/DDBJ databases">
        <title>Full genome sequence of Luteimonas sp. Gr-4.</title>
        <authorList>
            <person name="Im W.-T."/>
        </authorList>
    </citation>
    <scope>NUCLEOTIDE SEQUENCE [LARGE SCALE GENOMIC DNA]</scope>
    <source>
        <strain evidence="1 2">Gr-4</strain>
    </source>
</reference>
<organism evidence="1 2">
    <name type="scientific">Luteimonas granuli</name>
    <dbReference type="NCBI Taxonomy" id="1176533"/>
    <lineage>
        <taxon>Bacteria</taxon>
        <taxon>Pseudomonadati</taxon>
        <taxon>Pseudomonadota</taxon>
        <taxon>Gammaproteobacteria</taxon>
        <taxon>Lysobacterales</taxon>
        <taxon>Lysobacteraceae</taxon>
        <taxon>Luteimonas</taxon>
    </lineage>
</organism>
<protein>
    <submittedName>
        <fullName evidence="1">Benenodin family lasso peptide</fullName>
    </submittedName>
</protein>
<dbReference type="InterPro" id="IPR049805">
    <property type="entry name" value="Lasso_benenodin"/>
</dbReference>
<proteinExistence type="predicted"/>
<name>A0A518N6K4_9GAMM</name>
<dbReference type="KEGG" id="lug:FPZ22_12240"/>
<evidence type="ECO:0000313" key="2">
    <source>
        <dbReference type="Proteomes" id="UP000316584"/>
    </source>
</evidence>
<gene>
    <name evidence="1" type="ORF">FPZ22_12240</name>
</gene>
<dbReference type="RefSeq" id="WP_144893363.1">
    <property type="nucleotide sequence ID" value="NZ_CP042218.1"/>
</dbReference>
<dbReference type="OrthoDB" id="5959210at2"/>
<dbReference type="Proteomes" id="UP000316584">
    <property type="component" value="Chromosome"/>
</dbReference>
<accession>A0A518N6K4</accession>
<dbReference type="AlphaFoldDB" id="A0A518N6K4"/>
<sequence>MNANVIPCTDTHEEATPLGVASLDTKGGALVGEDVGNPYIPGISED</sequence>
<keyword evidence="2" id="KW-1185">Reference proteome</keyword>
<dbReference type="EMBL" id="CP042218">
    <property type="protein sequence ID" value="QDW67551.1"/>
    <property type="molecule type" value="Genomic_DNA"/>
</dbReference>
<dbReference type="NCBIfam" id="NF033522">
    <property type="entry name" value="lasso_benenodin"/>
    <property type="match status" value="1"/>
</dbReference>